<sequence>MFTAILVLTREPTPPTPLLSHVSKKCSSPVSYMALIGPSRLSQPDDVVLSPPSLHQQNLPPVLINTQVRLVTRYLSECKIPIHRKTSKTVLLYKKGDPQEIGKYRPICFLSVIYKLFTRAHRMERTLDEKQASVKAGFQKFQYD</sequence>
<keyword evidence="2" id="KW-1185">Reference proteome</keyword>
<comment type="caution">
    <text evidence="1">The sequence shown here is derived from an EMBL/GenBank/DDBJ whole genome shotgun (WGS) entry which is preliminary data.</text>
</comment>
<name>A0ABR1DEK0_NECAM</name>
<protein>
    <recommendedName>
        <fullName evidence="3">Reverse transcriptase domain-containing protein</fullName>
    </recommendedName>
</protein>
<gene>
    <name evidence="1" type="primary">Necator_chrIV.g14452</name>
    <name evidence="1" type="ORF">RB195_001158</name>
</gene>
<accession>A0ABR1DEK0</accession>
<dbReference type="Proteomes" id="UP001303046">
    <property type="component" value="Unassembled WGS sequence"/>
</dbReference>
<evidence type="ECO:0008006" key="3">
    <source>
        <dbReference type="Google" id="ProtNLM"/>
    </source>
</evidence>
<evidence type="ECO:0000313" key="1">
    <source>
        <dbReference type="EMBL" id="KAK6748365.1"/>
    </source>
</evidence>
<reference evidence="1 2" key="1">
    <citation type="submission" date="2023-08" db="EMBL/GenBank/DDBJ databases">
        <title>A Necator americanus chromosomal reference genome.</title>
        <authorList>
            <person name="Ilik V."/>
            <person name="Petrzelkova K.J."/>
            <person name="Pardy F."/>
            <person name="Fuh T."/>
            <person name="Niatou-Singa F.S."/>
            <person name="Gouil Q."/>
            <person name="Baker L."/>
            <person name="Ritchie M.E."/>
            <person name="Jex A.R."/>
            <person name="Gazzola D."/>
            <person name="Li H."/>
            <person name="Toshio Fujiwara R."/>
            <person name="Zhan B."/>
            <person name="Aroian R.V."/>
            <person name="Pafco B."/>
            <person name="Schwarz E.M."/>
        </authorList>
    </citation>
    <scope>NUCLEOTIDE SEQUENCE [LARGE SCALE GENOMIC DNA]</scope>
    <source>
        <strain evidence="1 2">Aroian</strain>
        <tissue evidence="1">Whole animal</tissue>
    </source>
</reference>
<evidence type="ECO:0000313" key="2">
    <source>
        <dbReference type="Proteomes" id="UP001303046"/>
    </source>
</evidence>
<organism evidence="1 2">
    <name type="scientific">Necator americanus</name>
    <name type="common">Human hookworm</name>
    <dbReference type="NCBI Taxonomy" id="51031"/>
    <lineage>
        <taxon>Eukaryota</taxon>
        <taxon>Metazoa</taxon>
        <taxon>Ecdysozoa</taxon>
        <taxon>Nematoda</taxon>
        <taxon>Chromadorea</taxon>
        <taxon>Rhabditida</taxon>
        <taxon>Rhabditina</taxon>
        <taxon>Rhabditomorpha</taxon>
        <taxon>Strongyloidea</taxon>
        <taxon>Ancylostomatidae</taxon>
        <taxon>Bunostominae</taxon>
        <taxon>Necator</taxon>
    </lineage>
</organism>
<dbReference type="EMBL" id="JAVFWL010000004">
    <property type="protein sequence ID" value="KAK6748365.1"/>
    <property type="molecule type" value="Genomic_DNA"/>
</dbReference>
<proteinExistence type="predicted"/>